<keyword evidence="7" id="KW-0812">Transmembrane</keyword>
<dbReference type="Gene3D" id="3.30.450.20">
    <property type="entry name" value="PAS domain"/>
    <property type="match status" value="1"/>
</dbReference>
<dbReference type="PROSITE" id="PS50109">
    <property type="entry name" value="HIS_KIN"/>
    <property type="match status" value="1"/>
</dbReference>
<dbReference type="InterPro" id="IPR000700">
    <property type="entry name" value="PAS-assoc_C"/>
</dbReference>
<dbReference type="OrthoDB" id="327291at2157"/>
<keyword evidence="6" id="KW-0067">ATP-binding</keyword>
<dbReference type="PRINTS" id="PR00344">
    <property type="entry name" value="BCTRLSENSOR"/>
</dbReference>
<sequence length="559" mass="60896">MAWDPTLYTVVGVVAAGLFFVIATVGREHRSQPAAMAFLALITAMGGWALCYAVGLGFTTLDAQLVWQRSALAIGGLVPSLWFLFAVQYTNREAWLTPAIRAVMIVDPLVFGLLTLTNPTHGLVWSDPALVTYGSLHAVEFTFGPAYLLHLAYTYVVTPVGFGLLLFSVVRSTLYRTQAGLLLVGAIPPLVANTTFALGIDPGVIPSLDYTPFAFVITGPCFGLALFRFDLLERVPVARKQIVADADDGFVVLDQNLRAVTANPSAERILGGPIEGDPIAEHFPADEFDLESVSGTTLTVVVEGQQRTYDVTHSTLSDDHGRTVGYVLQFRDVTDRHTYQQRLKVANRVLRHDLRNRMNVITGWADELAEHETEDVRVIGERITTTADELVELGEQVRLLVETADYVGRPNESVDLGAHVTPVVEDIRTAHPEATVETELPTGTTVLVPHPRLLTISVESLLENAVEHNDAERPWVKVTVEPASEPDDYTRLHVADDGPGIPEAELEALREGSETPLKHGSGLGLWLVHWTVTAAGGTVSFERRDPRGSVVTIALRPGD</sequence>
<feature type="domain" description="Histidine kinase" evidence="8">
    <location>
        <begin position="349"/>
        <end position="559"/>
    </location>
</feature>
<dbReference type="CDD" id="cd00130">
    <property type="entry name" value="PAS"/>
    <property type="match status" value="1"/>
</dbReference>
<evidence type="ECO:0000313" key="10">
    <source>
        <dbReference type="EMBL" id="AXG07667.1"/>
    </source>
</evidence>
<feature type="domain" description="PAC" evidence="9">
    <location>
        <begin position="284"/>
        <end position="345"/>
    </location>
</feature>
<dbReference type="InterPro" id="IPR004358">
    <property type="entry name" value="Sig_transdc_His_kin-like_C"/>
</dbReference>
<dbReference type="Pfam" id="PF16927">
    <property type="entry name" value="HisKA_7TM"/>
    <property type="match status" value="1"/>
</dbReference>
<comment type="catalytic activity">
    <reaction evidence="1">
        <text>ATP + protein L-histidine = ADP + protein N-phospho-L-histidine.</text>
        <dbReference type="EC" id="2.7.13.3"/>
    </reaction>
</comment>
<feature type="transmembrane region" description="Helical" evidence="7">
    <location>
        <begin position="147"/>
        <end position="167"/>
    </location>
</feature>
<dbReference type="InterPro" id="IPR003594">
    <property type="entry name" value="HATPase_dom"/>
</dbReference>
<dbReference type="GeneID" id="37284759"/>
<evidence type="ECO:0000256" key="6">
    <source>
        <dbReference type="ARBA" id="ARBA00022840"/>
    </source>
</evidence>
<dbReference type="SMART" id="SM00387">
    <property type="entry name" value="HATPase_c"/>
    <property type="match status" value="1"/>
</dbReference>
<dbReference type="RefSeq" id="WP_114586789.1">
    <property type="nucleotide sequence ID" value="NZ_CP031150.1"/>
</dbReference>
<dbReference type="GO" id="GO:0005524">
    <property type="term" value="F:ATP binding"/>
    <property type="evidence" value="ECO:0007669"/>
    <property type="project" value="UniProtKB-KW"/>
</dbReference>
<dbReference type="InterPro" id="IPR000014">
    <property type="entry name" value="PAS"/>
</dbReference>
<feature type="transmembrane region" description="Helical" evidence="7">
    <location>
        <begin position="212"/>
        <end position="231"/>
    </location>
</feature>
<dbReference type="InterPro" id="IPR036890">
    <property type="entry name" value="HATPase_C_sf"/>
</dbReference>
<evidence type="ECO:0000259" key="9">
    <source>
        <dbReference type="PROSITE" id="PS50113"/>
    </source>
</evidence>
<dbReference type="SUPFAM" id="SSF55785">
    <property type="entry name" value="PYP-like sensor domain (PAS domain)"/>
    <property type="match status" value="1"/>
</dbReference>
<feature type="transmembrane region" description="Helical" evidence="7">
    <location>
        <begin position="179"/>
        <end position="200"/>
    </location>
</feature>
<evidence type="ECO:0000313" key="11">
    <source>
        <dbReference type="Proteomes" id="UP000253273"/>
    </source>
</evidence>
<dbReference type="Proteomes" id="UP000253273">
    <property type="component" value="Chromosome"/>
</dbReference>
<dbReference type="Pfam" id="PF02518">
    <property type="entry name" value="HATPase_c"/>
    <property type="match status" value="1"/>
</dbReference>
<keyword evidence="7" id="KW-0472">Membrane</keyword>
<evidence type="ECO:0000256" key="5">
    <source>
        <dbReference type="ARBA" id="ARBA00022777"/>
    </source>
</evidence>
<gene>
    <name evidence="10" type="ORF">DU500_15200</name>
</gene>
<evidence type="ECO:0000259" key="8">
    <source>
        <dbReference type="PROSITE" id="PS50109"/>
    </source>
</evidence>
<dbReference type="Gene3D" id="3.30.565.10">
    <property type="entry name" value="Histidine kinase-like ATPase, C-terminal domain"/>
    <property type="match status" value="1"/>
</dbReference>
<evidence type="ECO:0000256" key="2">
    <source>
        <dbReference type="ARBA" id="ARBA00012438"/>
    </source>
</evidence>
<accession>A0A345E645</accession>
<keyword evidence="3" id="KW-0808">Transferase</keyword>
<feature type="transmembrane region" description="Helical" evidence="7">
    <location>
        <begin position="6"/>
        <end position="25"/>
    </location>
</feature>
<protein>
    <recommendedName>
        <fullName evidence="2">histidine kinase</fullName>
        <ecNumber evidence="2">2.7.13.3</ecNumber>
    </recommendedName>
</protein>
<dbReference type="InterPro" id="IPR035965">
    <property type="entry name" value="PAS-like_dom_sf"/>
</dbReference>
<feature type="transmembrane region" description="Helical" evidence="7">
    <location>
        <begin position="37"/>
        <end position="58"/>
    </location>
</feature>
<dbReference type="KEGG" id="haj:DU500_15200"/>
<dbReference type="InterPro" id="IPR005467">
    <property type="entry name" value="His_kinase_dom"/>
</dbReference>
<dbReference type="PANTHER" id="PTHR44936:SF10">
    <property type="entry name" value="SENSOR PROTEIN RSTB"/>
    <property type="match status" value="1"/>
</dbReference>
<dbReference type="InterPro" id="IPR031621">
    <property type="entry name" value="HisKA_7TM"/>
</dbReference>
<dbReference type="Pfam" id="PF08448">
    <property type="entry name" value="PAS_4"/>
    <property type="match status" value="1"/>
</dbReference>
<reference evidence="10 11" key="1">
    <citation type="submission" date="2018-07" db="EMBL/GenBank/DDBJ databases">
        <title>Genome sequences of Haloplanus sp. CBA1113.</title>
        <authorList>
            <person name="Kim Y.B."/>
            <person name="Roh S.W."/>
        </authorList>
    </citation>
    <scope>NUCLEOTIDE SEQUENCE [LARGE SCALE GENOMIC DNA]</scope>
    <source>
        <strain evidence="10 11">CBA1113</strain>
    </source>
</reference>
<dbReference type="AlphaFoldDB" id="A0A345E645"/>
<dbReference type="EC" id="2.7.13.3" evidence="2"/>
<evidence type="ECO:0000256" key="3">
    <source>
        <dbReference type="ARBA" id="ARBA00022679"/>
    </source>
</evidence>
<dbReference type="InterPro" id="IPR013656">
    <property type="entry name" value="PAS_4"/>
</dbReference>
<organism evidence="10 11">
    <name type="scientific">Haloplanus rubicundus</name>
    <dbReference type="NCBI Taxonomy" id="1547898"/>
    <lineage>
        <taxon>Archaea</taxon>
        <taxon>Methanobacteriati</taxon>
        <taxon>Methanobacteriota</taxon>
        <taxon>Stenosarchaea group</taxon>
        <taxon>Halobacteria</taxon>
        <taxon>Halobacteriales</taxon>
        <taxon>Haloferacaceae</taxon>
        <taxon>Haloplanus</taxon>
    </lineage>
</organism>
<dbReference type="SUPFAM" id="SSF55874">
    <property type="entry name" value="ATPase domain of HSP90 chaperone/DNA topoisomerase II/histidine kinase"/>
    <property type="match status" value="1"/>
</dbReference>
<evidence type="ECO:0000256" key="1">
    <source>
        <dbReference type="ARBA" id="ARBA00000085"/>
    </source>
</evidence>
<dbReference type="PANTHER" id="PTHR44936">
    <property type="entry name" value="SENSOR PROTEIN CREC"/>
    <property type="match status" value="1"/>
</dbReference>
<keyword evidence="4" id="KW-0547">Nucleotide-binding</keyword>
<feature type="transmembrane region" description="Helical" evidence="7">
    <location>
        <begin position="70"/>
        <end position="87"/>
    </location>
</feature>
<evidence type="ECO:0000256" key="4">
    <source>
        <dbReference type="ARBA" id="ARBA00022741"/>
    </source>
</evidence>
<dbReference type="CDD" id="cd00075">
    <property type="entry name" value="HATPase"/>
    <property type="match status" value="1"/>
</dbReference>
<name>A0A345E645_9EURY</name>
<proteinExistence type="predicted"/>
<evidence type="ECO:0000256" key="7">
    <source>
        <dbReference type="SAM" id="Phobius"/>
    </source>
</evidence>
<dbReference type="InterPro" id="IPR050980">
    <property type="entry name" value="2C_sensor_his_kinase"/>
</dbReference>
<keyword evidence="7" id="KW-1133">Transmembrane helix</keyword>
<keyword evidence="5" id="KW-0418">Kinase</keyword>
<dbReference type="EMBL" id="CP031150">
    <property type="protein sequence ID" value="AXG07667.1"/>
    <property type="molecule type" value="Genomic_DNA"/>
</dbReference>
<dbReference type="PROSITE" id="PS50113">
    <property type="entry name" value="PAC"/>
    <property type="match status" value="1"/>
</dbReference>
<keyword evidence="11" id="KW-1185">Reference proteome</keyword>
<dbReference type="GO" id="GO:0004673">
    <property type="term" value="F:protein histidine kinase activity"/>
    <property type="evidence" value="ECO:0007669"/>
    <property type="project" value="UniProtKB-EC"/>
</dbReference>